<sequence length="150" mass="16632">MVVDEDVPDWFETQCRGGDMSKRHKKGADTGEQKKISGLCELWFLATRDKKTGNIKKVADWGSGWICKSAYTIKETAHTERGSSYTWGQIIGMHFGEKNAKKALNKGGAVCATVAGADGKQHKRFKLTTYQGLSWNQISAGEKTKRKTTT</sequence>
<evidence type="ECO:0000313" key="2">
    <source>
        <dbReference type="Proteomes" id="UP001189429"/>
    </source>
</evidence>
<reference evidence="1" key="1">
    <citation type="submission" date="2023-10" db="EMBL/GenBank/DDBJ databases">
        <authorList>
            <person name="Chen Y."/>
            <person name="Shah S."/>
            <person name="Dougan E. K."/>
            <person name="Thang M."/>
            <person name="Chan C."/>
        </authorList>
    </citation>
    <scope>NUCLEOTIDE SEQUENCE [LARGE SCALE GENOMIC DNA]</scope>
</reference>
<dbReference type="Proteomes" id="UP001189429">
    <property type="component" value="Unassembled WGS sequence"/>
</dbReference>
<accession>A0ABN9PKH1</accession>
<gene>
    <name evidence="1" type="ORF">PCOR1329_LOCUS2686</name>
</gene>
<organism evidence="1 2">
    <name type="scientific">Prorocentrum cordatum</name>
    <dbReference type="NCBI Taxonomy" id="2364126"/>
    <lineage>
        <taxon>Eukaryota</taxon>
        <taxon>Sar</taxon>
        <taxon>Alveolata</taxon>
        <taxon>Dinophyceae</taxon>
        <taxon>Prorocentrales</taxon>
        <taxon>Prorocentraceae</taxon>
        <taxon>Prorocentrum</taxon>
    </lineage>
</organism>
<dbReference type="EMBL" id="CAUYUJ010000679">
    <property type="protein sequence ID" value="CAK0791917.1"/>
    <property type="molecule type" value="Genomic_DNA"/>
</dbReference>
<protein>
    <submittedName>
        <fullName evidence="1">Uncharacterized protein</fullName>
    </submittedName>
</protein>
<comment type="caution">
    <text evidence="1">The sequence shown here is derived from an EMBL/GenBank/DDBJ whole genome shotgun (WGS) entry which is preliminary data.</text>
</comment>
<evidence type="ECO:0000313" key="1">
    <source>
        <dbReference type="EMBL" id="CAK0791917.1"/>
    </source>
</evidence>
<feature type="non-terminal residue" evidence="1">
    <location>
        <position position="150"/>
    </location>
</feature>
<name>A0ABN9PKH1_9DINO</name>
<proteinExistence type="predicted"/>
<keyword evidence="2" id="KW-1185">Reference proteome</keyword>